<protein>
    <recommendedName>
        <fullName evidence="1">ELMO domain-containing protein</fullName>
    </recommendedName>
</protein>
<gene>
    <name evidence="2" type="ORF">OXX778_LOCUS511</name>
</gene>
<dbReference type="InterPro" id="IPR024574">
    <property type="entry name" value="ELMO_ARM"/>
</dbReference>
<dbReference type="InterPro" id="IPR050868">
    <property type="entry name" value="ELMO_domain-containing"/>
</dbReference>
<dbReference type="GO" id="GO:0005886">
    <property type="term" value="C:plasma membrane"/>
    <property type="evidence" value="ECO:0007669"/>
    <property type="project" value="TreeGrafter"/>
</dbReference>
<reference evidence="2" key="1">
    <citation type="submission" date="2021-02" db="EMBL/GenBank/DDBJ databases">
        <authorList>
            <person name="Nowell W R."/>
        </authorList>
    </citation>
    <scope>NUCLEOTIDE SEQUENCE</scope>
    <source>
        <strain evidence="2">Ploen Becks lab</strain>
    </source>
</reference>
<dbReference type="PANTHER" id="PTHR12771">
    <property type="entry name" value="ENGULFMENT AND CELL MOTILITY"/>
    <property type="match status" value="1"/>
</dbReference>
<sequence>MSNIPPNTPTIPIKQVTAKKFIPLVVGTPNCELKIPAKLFDDQKIQNFIQDILQHFEVIKDKNPALYAIRLSSSNQYINEKNRFELLSLNGITKFHDVDLCFNLETEVKTYVDKIASLKLNNPEGLIKELISIEKYVSSDKIFAYEFYAKGGKKLIVDYLKECERSNESKKWNLFYHLYKVLILFIKNWSLFTWESSEIELQLLKLICDVLNDSTKDNKKSTIPDYLVLLFLQIVNDVIFNNTTARELVFRELKFNEIIFLIQRQEIQIKETLLIFLNSCFHKGDASFRKNLNSILSQPLMNAVIREDLRLLSNLDLDNYSILDASDDSIQSENLSFDHRHKFGSLIATLNEKSTKKIKKFFKKRLSINNVDQTIYYDNASVDDRNYQKIFSNFAQLQKNILDIDYQTKIKIIVDKNHMYKIRNICNSAFEQASLNSSEKLLTEEEKLAKLGFKNISNPIDDFKETPPGMLALDFMEFFANKDSFKSVFQSPIAMGVFVSDKFNKNSEYMFPFVKASFNMVKYMYDLLNIGKDKFEEQYEILFIMFTISPDGIMDFLSRILWLFHRLWVEMKAQSLDFDRALSALKDSLFLILNDVNKIDKNNSNGYSSIIKRKLNDFNNLISTWKYDSIKKAKSRFDKSNLEPIKELEKILTDEVILMLRPKRLSVLCKGEMFEKINLKEKKSRQKQIWKLSSDYKTFNISDCDNIESNEFRNTTHLDVDRIKEVKKEDPRKQVYILHIICYRLDEQGEEAISLCSQNEEIIDVWLDGLKMLLNPSPTANITCFVECLKDVQLLDIYTLGIEIPLNIPKIPELPTNFEFNIVSNN</sequence>
<dbReference type="Pfam" id="PF11841">
    <property type="entry name" value="ELMO_ARM"/>
    <property type="match status" value="1"/>
</dbReference>
<accession>A0A813M4D5</accession>
<dbReference type="InterPro" id="IPR006816">
    <property type="entry name" value="ELMO_dom"/>
</dbReference>
<keyword evidence="3" id="KW-1185">Reference proteome</keyword>
<dbReference type="EMBL" id="CAJNOC010000026">
    <property type="protein sequence ID" value="CAF0707661.1"/>
    <property type="molecule type" value="Genomic_DNA"/>
</dbReference>
<name>A0A813M4D5_9BILA</name>
<evidence type="ECO:0000313" key="3">
    <source>
        <dbReference type="Proteomes" id="UP000663879"/>
    </source>
</evidence>
<evidence type="ECO:0000259" key="1">
    <source>
        <dbReference type="PROSITE" id="PS51335"/>
    </source>
</evidence>
<evidence type="ECO:0000313" key="2">
    <source>
        <dbReference type="EMBL" id="CAF0707661.1"/>
    </source>
</evidence>
<dbReference type="PANTHER" id="PTHR12771:SF56">
    <property type="entry name" value="CED-12"/>
    <property type="match status" value="1"/>
</dbReference>
<dbReference type="InterPro" id="IPR001849">
    <property type="entry name" value="PH_domain"/>
</dbReference>
<proteinExistence type="predicted"/>
<dbReference type="Gene3D" id="6.10.10.90">
    <property type="match status" value="1"/>
</dbReference>
<feature type="domain" description="ELMO" evidence="1">
    <location>
        <begin position="417"/>
        <end position="593"/>
    </location>
</feature>
<dbReference type="Proteomes" id="UP000663879">
    <property type="component" value="Unassembled WGS sequence"/>
</dbReference>
<organism evidence="2 3">
    <name type="scientific">Brachionus calyciflorus</name>
    <dbReference type="NCBI Taxonomy" id="104777"/>
    <lineage>
        <taxon>Eukaryota</taxon>
        <taxon>Metazoa</taxon>
        <taxon>Spiralia</taxon>
        <taxon>Gnathifera</taxon>
        <taxon>Rotifera</taxon>
        <taxon>Eurotatoria</taxon>
        <taxon>Monogononta</taxon>
        <taxon>Pseudotrocha</taxon>
        <taxon>Ploima</taxon>
        <taxon>Brachionidae</taxon>
        <taxon>Brachionus</taxon>
    </lineage>
</organism>
<dbReference type="PROSITE" id="PS51335">
    <property type="entry name" value="ELMO"/>
    <property type="match status" value="1"/>
</dbReference>
<dbReference type="GO" id="GO:0048870">
    <property type="term" value="P:cell motility"/>
    <property type="evidence" value="ECO:0007669"/>
    <property type="project" value="TreeGrafter"/>
</dbReference>
<dbReference type="OrthoDB" id="28413at2759"/>
<dbReference type="AlphaFoldDB" id="A0A813M4D5"/>
<dbReference type="GO" id="GO:0007015">
    <property type="term" value="P:actin filament organization"/>
    <property type="evidence" value="ECO:0007669"/>
    <property type="project" value="TreeGrafter"/>
</dbReference>
<comment type="caution">
    <text evidence="2">The sequence shown here is derived from an EMBL/GenBank/DDBJ whole genome shotgun (WGS) entry which is preliminary data.</text>
</comment>
<dbReference type="Pfam" id="PF16457">
    <property type="entry name" value="PH_12"/>
    <property type="match status" value="1"/>
</dbReference>
<dbReference type="Pfam" id="PF04727">
    <property type="entry name" value="ELMO_CED12"/>
    <property type="match status" value="1"/>
</dbReference>